<feature type="chain" id="PRO_5044552008" evidence="2">
    <location>
        <begin position="30"/>
        <end position="94"/>
    </location>
</feature>
<keyword evidence="4" id="KW-1185">Reference proteome</keyword>
<evidence type="ECO:0000313" key="4">
    <source>
        <dbReference type="Proteomes" id="UP000050761"/>
    </source>
</evidence>
<dbReference type="Proteomes" id="UP000050761">
    <property type="component" value="Unassembled WGS sequence"/>
</dbReference>
<evidence type="ECO:0000256" key="1">
    <source>
        <dbReference type="SAM" id="MobiDB-lite"/>
    </source>
</evidence>
<feature type="compositionally biased region" description="Basic and acidic residues" evidence="1">
    <location>
        <begin position="75"/>
        <end position="86"/>
    </location>
</feature>
<accession>A0A183GE28</accession>
<sequence>MRATQTTSTGSELELLLAVVLVGTRLSEAGGWVDLFSDGAESHSTRTPKMMRSGYTSCDADESAPEEQLCLSAPPDKKCLHREQRPQRPRRVSS</sequence>
<feature type="region of interest" description="Disordered" evidence="1">
    <location>
        <begin position="37"/>
        <end position="94"/>
    </location>
</feature>
<reference evidence="3 4" key="1">
    <citation type="submission" date="2018-11" db="EMBL/GenBank/DDBJ databases">
        <authorList>
            <consortium name="Pathogen Informatics"/>
        </authorList>
    </citation>
    <scope>NUCLEOTIDE SEQUENCE [LARGE SCALE GENOMIC DNA]</scope>
</reference>
<dbReference type="WBParaSite" id="HPBE_0002055001-mRNA-1">
    <property type="protein sequence ID" value="HPBE_0002055001-mRNA-1"/>
    <property type="gene ID" value="HPBE_0002055001"/>
</dbReference>
<dbReference type="EMBL" id="UZAH01032242">
    <property type="protein sequence ID" value="VDP20616.1"/>
    <property type="molecule type" value="Genomic_DNA"/>
</dbReference>
<reference evidence="5" key="2">
    <citation type="submission" date="2019-09" db="UniProtKB">
        <authorList>
            <consortium name="WormBaseParasite"/>
        </authorList>
    </citation>
    <scope>IDENTIFICATION</scope>
</reference>
<evidence type="ECO:0000256" key="2">
    <source>
        <dbReference type="SAM" id="SignalP"/>
    </source>
</evidence>
<protein>
    <submittedName>
        <fullName evidence="5">Secreted protein</fullName>
    </submittedName>
</protein>
<keyword evidence="2" id="KW-0732">Signal</keyword>
<accession>A0A3P8FP58</accession>
<feature type="signal peptide" evidence="2">
    <location>
        <begin position="1"/>
        <end position="29"/>
    </location>
</feature>
<organism evidence="4 5">
    <name type="scientific">Heligmosomoides polygyrus</name>
    <name type="common">Parasitic roundworm</name>
    <dbReference type="NCBI Taxonomy" id="6339"/>
    <lineage>
        <taxon>Eukaryota</taxon>
        <taxon>Metazoa</taxon>
        <taxon>Ecdysozoa</taxon>
        <taxon>Nematoda</taxon>
        <taxon>Chromadorea</taxon>
        <taxon>Rhabditida</taxon>
        <taxon>Rhabditina</taxon>
        <taxon>Rhabditomorpha</taxon>
        <taxon>Strongyloidea</taxon>
        <taxon>Heligmosomidae</taxon>
        <taxon>Heligmosomoides</taxon>
    </lineage>
</organism>
<evidence type="ECO:0000313" key="3">
    <source>
        <dbReference type="EMBL" id="VDP20616.1"/>
    </source>
</evidence>
<gene>
    <name evidence="3" type="ORF">HPBE_LOCUS20549</name>
</gene>
<name>A0A183GE28_HELPZ</name>
<dbReference type="AlphaFoldDB" id="A0A183GE28"/>
<evidence type="ECO:0000313" key="5">
    <source>
        <dbReference type="WBParaSite" id="HPBE_0002055001-mRNA-1"/>
    </source>
</evidence>
<proteinExistence type="predicted"/>